<evidence type="ECO:0000256" key="1">
    <source>
        <dbReference type="SAM" id="MobiDB-lite"/>
    </source>
</evidence>
<dbReference type="EMBL" id="JBHRVQ010000001">
    <property type="protein sequence ID" value="MFC3388151.1"/>
    <property type="molecule type" value="Genomic_DNA"/>
</dbReference>
<accession>A0ABV7N3I4</accession>
<keyword evidence="3" id="KW-1185">Reference proteome</keyword>
<reference evidence="3" key="1">
    <citation type="journal article" date="2019" name="Int. J. Syst. Evol. Microbiol.">
        <title>The Global Catalogue of Microorganisms (GCM) 10K type strain sequencing project: providing services to taxonomists for standard genome sequencing and annotation.</title>
        <authorList>
            <consortium name="The Broad Institute Genomics Platform"/>
            <consortium name="The Broad Institute Genome Sequencing Center for Infectious Disease"/>
            <person name="Wu L."/>
            <person name="Ma J."/>
        </authorList>
    </citation>
    <scope>NUCLEOTIDE SEQUENCE [LARGE SCALE GENOMIC DNA]</scope>
    <source>
        <strain evidence="3">CCM 7756</strain>
    </source>
</reference>
<dbReference type="RefSeq" id="WP_380653187.1">
    <property type="nucleotide sequence ID" value="NZ_JBHRVQ010000001.1"/>
</dbReference>
<protein>
    <recommendedName>
        <fullName evidence="4">Lipoprotein</fullName>
    </recommendedName>
</protein>
<dbReference type="Proteomes" id="UP001595637">
    <property type="component" value="Unassembled WGS sequence"/>
</dbReference>
<feature type="compositionally biased region" description="Acidic residues" evidence="1">
    <location>
        <begin position="34"/>
        <end position="81"/>
    </location>
</feature>
<gene>
    <name evidence="2" type="ORF">ACFOEO_06170</name>
</gene>
<sequence length="184" mass="20772">MNKHFLLLSLIFVIMLFGCVRYEDGEPVEKTVAVDEEDTDEETVEEPTEEVSEESTEEIAEETTDSATTEDETEALPEEIADLNPTDVRNDNTGEWQVVVTSNNVRMPDNAQAYYEEYMDEDGNHYIVSFATNTTINLNAMGNMLFVTVTEYQDGEEHDANALASGMLLQDYIVYLDTGEIEQL</sequence>
<name>A0ABV7N3I4_9STAP</name>
<evidence type="ECO:0008006" key="4">
    <source>
        <dbReference type="Google" id="ProtNLM"/>
    </source>
</evidence>
<evidence type="ECO:0000313" key="3">
    <source>
        <dbReference type="Proteomes" id="UP001595637"/>
    </source>
</evidence>
<dbReference type="PROSITE" id="PS51257">
    <property type="entry name" value="PROKAR_LIPOPROTEIN"/>
    <property type="match status" value="1"/>
</dbReference>
<proteinExistence type="predicted"/>
<feature type="region of interest" description="Disordered" evidence="1">
    <location>
        <begin position="30"/>
        <end position="91"/>
    </location>
</feature>
<comment type="caution">
    <text evidence="2">The sequence shown here is derived from an EMBL/GenBank/DDBJ whole genome shotgun (WGS) entry which is preliminary data.</text>
</comment>
<organism evidence="2 3">
    <name type="scientific">Salinicoccus sesuvii</name>
    <dbReference type="NCBI Taxonomy" id="868281"/>
    <lineage>
        <taxon>Bacteria</taxon>
        <taxon>Bacillati</taxon>
        <taxon>Bacillota</taxon>
        <taxon>Bacilli</taxon>
        <taxon>Bacillales</taxon>
        <taxon>Staphylococcaceae</taxon>
        <taxon>Salinicoccus</taxon>
    </lineage>
</organism>
<evidence type="ECO:0000313" key="2">
    <source>
        <dbReference type="EMBL" id="MFC3388151.1"/>
    </source>
</evidence>